<sequence>MTSSSRSNVDTTPLEERCEGLNINDVPIELDYIDVEDVAAYEKHEDNPQFCIISRVVTDRNIALRSFQNALGNSIRPMEELYWVGGTIVA</sequence>
<dbReference type="EMBL" id="JAVYJV010000008">
    <property type="protein sequence ID" value="KAK4365267.1"/>
    <property type="molecule type" value="Genomic_DNA"/>
</dbReference>
<evidence type="ECO:0000313" key="2">
    <source>
        <dbReference type="Proteomes" id="UP001291623"/>
    </source>
</evidence>
<comment type="caution">
    <text evidence="1">The sequence shown here is derived from an EMBL/GenBank/DDBJ whole genome shotgun (WGS) entry which is preliminary data.</text>
</comment>
<keyword evidence="2" id="KW-1185">Reference proteome</keyword>
<organism evidence="1 2">
    <name type="scientific">Anisodus tanguticus</name>
    <dbReference type="NCBI Taxonomy" id="243964"/>
    <lineage>
        <taxon>Eukaryota</taxon>
        <taxon>Viridiplantae</taxon>
        <taxon>Streptophyta</taxon>
        <taxon>Embryophyta</taxon>
        <taxon>Tracheophyta</taxon>
        <taxon>Spermatophyta</taxon>
        <taxon>Magnoliopsida</taxon>
        <taxon>eudicotyledons</taxon>
        <taxon>Gunneridae</taxon>
        <taxon>Pentapetalae</taxon>
        <taxon>asterids</taxon>
        <taxon>lamiids</taxon>
        <taxon>Solanales</taxon>
        <taxon>Solanaceae</taxon>
        <taxon>Solanoideae</taxon>
        <taxon>Hyoscyameae</taxon>
        <taxon>Anisodus</taxon>
    </lineage>
</organism>
<dbReference type="Proteomes" id="UP001291623">
    <property type="component" value="Unassembled WGS sequence"/>
</dbReference>
<protein>
    <submittedName>
        <fullName evidence="1">Uncharacterized protein</fullName>
    </submittedName>
</protein>
<evidence type="ECO:0000313" key="1">
    <source>
        <dbReference type="EMBL" id="KAK4365267.1"/>
    </source>
</evidence>
<gene>
    <name evidence="1" type="ORF">RND71_016625</name>
</gene>
<dbReference type="AlphaFoldDB" id="A0AAE1S986"/>
<reference evidence="1" key="1">
    <citation type="submission" date="2023-12" db="EMBL/GenBank/DDBJ databases">
        <title>Genome assembly of Anisodus tanguticus.</title>
        <authorList>
            <person name="Wang Y.-J."/>
        </authorList>
    </citation>
    <scope>NUCLEOTIDE SEQUENCE</scope>
    <source>
        <strain evidence="1">KB-2021</strain>
        <tissue evidence="1">Leaf</tissue>
    </source>
</reference>
<proteinExistence type="predicted"/>
<name>A0AAE1S986_9SOLA</name>
<accession>A0AAE1S986</accession>